<dbReference type="PANTHER" id="PTHR11533:SF299">
    <property type="entry name" value="AMINOPEPTIDASE"/>
    <property type="match status" value="1"/>
</dbReference>
<dbReference type="CDD" id="cd09601">
    <property type="entry name" value="M1_APN-Q_like"/>
    <property type="match status" value="1"/>
</dbReference>
<proteinExistence type="inferred from homology"/>
<dbReference type="GO" id="GO:0016020">
    <property type="term" value="C:membrane"/>
    <property type="evidence" value="ECO:0007669"/>
    <property type="project" value="UniProtKB-SubCell"/>
</dbReference>
<dbReference type="GO" id="GO:0070006">
    <property type="term" value="F:metalloaminopeptidase activity"/>
    <property type="evidence" value="ECO:0007669"/>
    <property type="project" value="TreeGrafter"/>
</dbReference>
<keyword evidence="10" id="KW-1133">Transmembrane helix</keyword>
<feature type="binding site" evidence="15">
    <location>
        <position position="501"/>
    </location>
    <ligand>
        <name>Zn(2+)</name>
        <dbReference type="ChEBI" id="CHEBI:29105"/>
        <note>catalytic</note>
    </ligand>
</feature>
<dbReference type="AlphaFoldDB" id="A0A1Y2BSW9"/>
<evidence type="ECO:0000256" key="9">
    <source>
        <dbReference type="ARBA" id="ARBA00022968"/>
    </source>
</evidence>
<dbReference type="SUPFAM" id="SSF63737">
    <property type="entry name" value="Leukotriene A4 hydrolase N-terminal domain"/>
    <property type="match status" value="1"/>
</dbReference>
<evidence type="ECO:0000256" key="7">
    <source>
        <dbReference type="ARBA" id="ARBA00022801"/>
    </source>
</evidence>
<dbReference type="Pfam" id="PF01433">
    <property type="entry name" value="Peptidase_M1"/>
    <property type="match status" value="1"/>
</dbReference>
<dbReference type="InterPro" id="IPR050344">
    <property type="entry name" value="Peptidase_M1_aminopeptidases"/>
</dbReference>
<keyword evidence="13" id="KW-0325">Glycoprotein</keyword>
<keyword evidence="7" id="KW-0378">Hydrolase</keyword>
<dbReference type="STRING" id="1754190.A0A1Y2BSW9"/>
<gene>
    <name evidence="21" type="ORF">LY90DRAFT_459285</name>
</gene>
<evidence type="ECO:0000256" key="8">
    <source>
        <dbReference type="ARBA" id="ARBA00022833"/>
    </source>
</evidence>
<dbReference type="OrthoDB" id="10031169at2759"/>
<dbReference type="GO" id="GO:0005737">
    <property type="term" value="C:cytoplasm"/>
    <property type="evidence" value="ECO:0007669"/>
    <property type="project" value="TreeGrafter"/>
</dbReference>
<dbReference type="EMBL" id="MCOG01000140">
    <property type="protein sequence ID" value="ORY37843.1"/>
    <property type="molecule type" value="Genomic_DNA"/>
</dbReference>
<evidence type="ECO:0000256" key="2">
    <source>
        <dbReference type="ARBA" id="ARBA00010136"/>
    </source>
</evidence>
<dbReference type="Gene3D" id="2.60.40.1730">
    <property type="entry name" value="tricorn interacting facor f3 domain"/>
    <property type="match status" value="1"/>
</dbReference>
<evidence type="ECO:0000256" key="13">
    <source>
        <dbReference type="ARBA" id="ARBA00023180"/>
    </source>
</evidence>
<dbReference type="PRINTS" id="PR00756">
    <property type="entry name" value="ALADIPTASE"/>
</dbReference>
<dbReference type="FunFam" id="1.10.390.10:FF:000013">
    <property type="entry name" value="Aminopeptidase N"/>
    <property type="match status" value="1"/>
</dbReference>
<comment type="caution">
    <text evidence="21">The sequence shown here is derived from an EMBL/GenBank/DDBJ whole genome shotgun (WGS) entry which is preliminary data.</text>
</comment>
<dbReference type="Proteomes" id="UP000193920">
    <property type="component" value="Unassembled WGS sequence"/>
</dbReference>
<dbReference type="Gene3D" id="2.60.40.1910">
    <property type="match status" value="1"/>
</dbReference>
<feature type="active site" description="Proton acceptor" evidence="14">
    <location>
        <position position="498"/>
    </location>
</feature>
<comment type="similarity">
    <text evidence="2">Belongs to the peptidase M1 family.</text>
</comment>
<evidence type="ECO:0000313" key="22">
    <source>
        <dbReference type="Proteomes" id="UP000193920"/>
    </source>
</evidence>
<evidence type="ECO:0000256" key="12">
    <source>
        <dbReference type="ARBA" id="ARBA00023136"/>
    </source>
</evidence>
<feature type="site" description="Transition state stabilizer" evidence="16">
    <location>
        <position position="583"/>
    </location>
</feature>
<evidence type="ECO:0000256" key="6">
    <source>
        <dbReference type="ARBA" id="ARBA00022723"/>
    </source>
</evidence>
<protein>
    <recommendedName>
        <fullName evidence="23">Aminopeptidase</fullName>
    </recommendedName>
</protein>
<dbReference type="FunFam" id="2.60.40.1730:FF:000012">
    <property type="entry name" value="Aminopeptidase N"/>
    <property type="match status" value="1"/>
</dbReference>
<evidence type="ECO:0000256" key="14">
    <source>
        <dbReference type="PIRSR" id="PIRSR634016-1"/>
    </source>
</evidence>
<dbReference type="InterPro" id="IPR034016">
    <property type="entry name" value="M1_APN-typ"/>
</dbReference>
<feature type="binding site" evidence="15">
    <location>
        <position position="497"/>
    </location>
    <ligand>
        <name>Zn(2+)</name>
        <dbReference type="ChEBI" id="CHEBI:29105"/>
        <note>catalytic</note>
    </ligand>
</feature>
<feature type="domain" description="Aminopeptidase N-like N-terminal" evidence="20">
    <location>
        <begin position="205"/>
        <end position="391"/>
    </location>
</feature>
<evidence type="ECO:0000259" key="18">
    <source>
        <dbReference type="Pfam" id="PF01433"/>
    </source>
</evidence>
<evidence type="ECO:0000256" key="17">
    <source>
        <dbReference type="SAM" id="SignalP"/>
    </source>
</evidence>
<evidence type="ECO:0000256" key="1">
    <source>
        <dbReference type="ARBA" id="ARBA00004606"/>
    </source>
</evidence>
<evidence type="ECO:0000256" key="15">
    <source>
        <dbReference type="PIRSR" id="PIRSR634016-3"/>
    </source>
</evidence>
<evidence type="ECO:0000256" key="10">
    <source>
        <dbReference type="ARBA" id="ARBA00022989"/>
    </source>
</evidence>
<sequence length="1132" mass="132263">MKIKNNILLGAILFISCINKINANVINEYWINSNNNSNIVPKIDNEITDVESDVTVVVDIDMESDISDSDDEVIDIESDILEVVDVDMDTESDVSELDNEESNIVTGIPEMNTDIFDIETGIPEMDTDIFDIETGIPEMNTDIFDIETGIPEMDTDIFDIETGIPEMNTDIFDIETGIPEFDEGDIETETDVVYSDTRLPENVLPVAYRLDFYTSIENSTFDGKEEIDIEILKDTNSIIFHSENLSLSNITISNENEVLKPNSIQFIKESNFVTLNFNETLKTDTNYTLHMQYSGKLNSNNIGYFIEEYDNKDGSLSRMAATQFEEAEARRAFPCFDEPQLKATFQLNMTVDDGYNALSNMNVVEIKEVENSNLKQKKYIFANSVKMSTYLVAFMVSKFQSISDKYNDIDVSIYVIPDRIEDAKYSLKVAIKLLKFYEDLFKIPYPLPKLDLVGIPNFNYGGMENWGLINFRSDYLLWNEKTDTSIIKCSVVSVIAHEIAHQWFGNLVTMKWWDDFWLNEGFATFMKDIATDIVEPELNINNNWYYENFASILKEDADNKLKPVYNFSSNPKYTEVWDMTSIYDKGRFIIRMMEFWLNKMNDNHSTSTISIEDNYFFKKISEYLDLYKYNNVDSKQLYEMLESYDENGQPLYHVSEIMESFIKQKGFPIVMMENLKNGNDLTITLSQEQFVSINSNLDDIEQNDTMINGNSTWVIPYSYSIYSNSTGKPELLESHYIILEDNDDKKFKTTISLPTKDDEASNTKIFIKGNEDQKGYYLVQYDDESIQVACEWLKSDLNFMSYLNRVGFISGIFTQLFEDRVENPATILNCLDYLKNEKSTLIWIEVLEYFNKLIERYENNMERNELIMKYISDLIKNIFEDIGWVEKEKEGIEKKSGIEDNTIINRQVLRTSLMNLSFYGEENNKRKALYYYNKIKNGTYNENLNMYILGSIFSIIFKYGDVDESDIDFILNELDSESSKFDKYSLIGGLEQVSDASLRKKILEKFSNDIENDFNLDDDEYQDLKIELLLNWASEDYYLSFTFVRDHWDNYFKEKYLNDNYELIYLIETIYYKSKNDDEHSQEIASWIDMIDEKEKKINFEDEIIDEDHDDNNLENKENDDDPIILWLKEHY</sequence>
<dbReference type="SUPFAM" id="SSF55486">
    <property type="entry name" value="Metalloproteases ('zincins'), catalytic domain"/>
    <property type="match status" value="1"/>
</dbReference>
<dbReference type="Pfam" id="PF11838">
    <property type="entry name" value="ERAP1_C"/>
    <property type="match status" value="1"/>
</dbReference>
<dbReference type="Pfam" id="PF17900">
    <property type="entry name" value="Peptidase_M1_N"/>
    <property type="match status" value="1"/>
</dbReference>
<evidence type="ECO:0000256" key="4">
    <source>
        <dbReference type="ARBA" id="ARBA00022670"/>
    </source>
</evidence>
<dbReference type="GO" id="GO:0008270">
    <property type="term" value="F:zinc ion binding"/>
    <property type="evidence" value="ECO:0007669"/>
    <property type="project" value="InterPro"/>
</dbReference>
<dbReference type="InterPro" id="IPR027268">
    <property type="entry name" value="Peptidase_M4/M1_CTD_sf"/>
</dbReference>
<dbReference type="Gene3D" id="1.25.50.20">
    <property type="match status" value="1"/>
</dbReference>
<accession>A0A1Y2BSW9</accession>
<dbReference type="PROSITE" id="PS51257">
    <property type="entry name" value="PROKAR_LIPOPROTEIN"/>
    <property type="match status" value="1"/>
</dbReference>
<keyword evidence="6 15" id="KW-0479">Metal-binding</keyword>
<feature type="domain" description="ERAP1-like C-terminal" evidence="19">
    <location>
        <begin position="766"/>
        <end position="1090"/>
    </location>
</feature>
<keyword evidence="8 15" id="KW-0862">Zinc</keyword>
<dbReference type="GO" id="GO:0006508">
    <property type="term" value="P:proteolysis"/>
    <property type="evidence" value="ECO:0007669"/>
    <property type="project" value="UniProtKB-KW"/>
</dbReference>
<keyword evidence="11" id="KW-0482">Metalloprotease</keyword>
<comment type="cofactor">
    <cofactor evidence="15">
        <name>Zn(2+)</name>
        <dbReference type="ChEBI" id="CHEBI:29105"/>
    </cofactor>
    <text evidence="15">Binds 1 zinc ion per subunit.</text>
</comment>
<keyword evidence="22" id="KW-1185">Reference proteome</keyword>
<dbReference type="GO" id="GO:0042277">
    <property type="term" value="F:peptide binding"/>
    <property type="evidence" value="ECO:0007669"/>
    <property type="project" value="TreeGrafter"/>
</dbReference>
<dbReference type="PANTHER" id="PTHR11533">
    <property type="entry name" value="PROTEASE M1 ZINC METALLOPROTEASE"/>
    <property type="match status" value="1"/>
</dbReference>
<evidence type="ECO:0000259" key="19">
    <source>
        <dbReference type="Pfam" id="PF11838"/>
    </source>
</evidence>
<organism evidence="21 22">
    <name type="scientific">Neocallimastix californiae</name>
    <dbReference type="NCBI Taxonomy" id="1754190"/>
    <lineage>
        <taxon>Eukaryota</taxon>
        <taxon>Fungi</taxon>
        <taxon>Fungi incertae sedis</taxon>
        <taxon>Chytridiomycota</taxon>
        <taxon>Chytridiomycota incertae sedis</taxon>
        <taxon>Neocallimastigomycetes</taxon>
        <taxon>Neocallimastigales</taxon>
        <taxon>Neocallimastigaceae</taxon>
        <taxon>Neocallimastix</taxon>
    </lineage>
</organism>
<dbReference type="InterPro" id="IPR045357">
    <property type="entry name" value="Aminopeptidase_N-like_N"/>
</dbReference>
<feature type="domain" description="Peptidase M1 membrane alanine aminopeptidase" evidence="18">
    <location>
        <begin position="425"/>
        <end position="661"/>
    </location>
</feature>
<evidence type="ECO:0000313" key="21">
    <source>
        <dbReference type="EMBL" id="ORY37843.1"/>
    </source>
</evidence>
<keyword evidence="4" id="KW-0645">Protease</keyword>
<comment type="subcellular location">
    <subcellularLocation>
        <location evidence="1">Membrane</location>
        <topology evidence="1">Single-pass type II membrane protein</topology>
    </subcellularLocation>
</comment>
<evidence type="ECO:0008006" key="23">
    <source>
        <dbReference type="Google" id="ProtNLM"/>
    </source>
</evidence>
<evidence type="ECO:0000256" key="3">
    <source>
        <dbReference type="ARBA" id="ARBA00022438"/>
    </source>
</evidence>
<name>A0A1Y2BSW9_9FUNG</name>
<dbReference type="Gene3D" id="1.10.390.10">
    <property type="entry name" value="Neutral Protease Domain 2"/>
    <property type="match status" value="1"/>
</dbReference>
<keyword evidence="9" id="KW-0735">Signal-anchor</keyword>
<keyword evidence="12" id="KW-0472">Membrane</keyword>
<keyword evidence="5" id="KW-0812">Transmembrane</keyword>
<dbReference type="GO" id="GO:0005615">
    <property type="term" value="C:extracellular space"/>
    <property type="evidence" value="ECO:0007669"/>
    <property type="project" value="TreeGrafter"/>
</dbReference>
<evidence type="ECO:0000256" key="16">
    <source>
        <dbReference type="PIRSR" id="PIRSR634016-4"/>
    </source>
</evidence>
<dbReference type="InterPro" id="IPR014782">
    <property type="entry name" value="Peptidase_M1_dom"/>
</dbReference>
<dbReference type="GO" id="GO:0043171">
    <property type="term" value="P:peptide catabolic process"/>
    <property type="evidence" value="ECO:0007669"/>
    <property type="project" value="TreeGrafter"/>
</dbReference>
<keyword evidence="3" id="KW-0031">Aminopeptidase</keyword>
<reference evidence="21 22" key="1">
    <citation type="submission" date="2016-08" db="EMBL/GenBank/DDBJ databases">
        <title>A Parts List for Fungal Cellulosomes Revealed by Comparative Genomics.</title>
        <authorList>
            <consortium name="DOE Joint Genome Institute"/>
            <person name="Haitjema C.H."/>
            <person name="Gilmore S.P."/>
            <person name="Henske J.K."/>
            <person name="Solomon K.V."/>
            <person name="De Groot R."/>
            <person name="Kuo A."/>
            <person name="Mondo S.J."/>
            <person name="Salamov A.A."/>
            <person name="Labutti K."/>
            <person name="Zhao Z."/>
            <person name="Chiniquy J."/>
            <person name="Barry K."/>
            <person name="Brewer H.M."/>
            <person name="Purvine S.O."/>
            <person name="Wright A.T."/>
            <person name="Boxma B."/>
            <person name="Van Alen T."/>
            <person name="Hackstein J.H."/>
            <person name="Baker S.E."/>
            <person name="Grigoriev I.V."/>
            <person name="O'Malley M.A."/>
        </authorList>
    </citation>
    <scope>NUCLEOTIDE SEQUENCE [LARGE SCALE GENOMIC DNA]</scope>
    <source>
        <strain evidence="21 22">G1</strain>
    </source>
</reference>
<dbReference type="InterPro" id="IPR024571">
    <property type="entry name" value="ERAP1-like_C_dom"/>
</dbReference>
<feature type="binding site" evidence="15">
    <location>
        <position position="520"/>
    </location>
    <ligand>
        <name>Zn(2+)</name>
        <dbReference type="ChEBI" id="CHEBI:29105"/>
        <note>catalytic</note>
    </ligand>
</feature>
<dbReference type="InterPro" id="IPR042097">
    <property type="entry name" value="Aminopeptidase_N-like_N_sf"/>
</dbReference>
<evidence type="ECO:0000259" key="20">
    <source>
        <dbReference type="Pfam" id="PF17900"/>
    </source>
</evidence>
<keyword evidence="17" id="KW-0732">Signal</keyword>
<dbReference type="InterPro" id="IPR001930">
    <property type="entry name" value="Peptidase_M1"/>
</dbReference>
<feature type="signal peptide" evidence="17">
    <location>
        <begin position="1"/>
        <end position="23"/>
    </location>
</feature>
<evidence type="ECO:0000256" key="5">
    <source>
        <dbReference type="ARBA" id="ARBA00022692"/>
    </source>
</evidence>
<evidence type="ECO:0000256" key="11">
    <source>
        <dbReference type="ARBA" id="ARBA00023049"/>
    </source>
</evidence>
<feature type="chain" id="PRO_5012011061" description="Aminopeptidase" evidence="17">
    <location>
        <begin position="24"/>
        <end position="1132"/>
    </location>
</feature>